<evidence type="ECO:0000313" key="1">
    <source>
        <dbReference type="EMBL" id="VDP87228.1"/>
    </source>
</evidence>
<dbReference type="PANTHER" id="PTHR14234:SF19">
    <property type="entry name" value="RIM-BINDING PROTEIN, ISOFORM F"/>
    <property type="match status" value="1"/>
</dbReference>
<protein>
    <submittedName>
        <fullName evidence="1">Uncharacterized protein</fullName>
    </submittedName>
</protein>
<dbReference type="GO" id="GO:0007274">
    <property type="term" value="P:neuromuscular synaptic transmission"/>
    <property type="evidence" value="ECO:0007669"/>
    <property type="project" value="TreeGrafter"/>
</dbReference>
<accession>A0A183Q726</accession>
<evidence type="ECO:0000313" key="2">
    <source>
        <dbReference type="Proteomes" id="UP000269396"/>
    </source>
</evidence>
<reference evidence="1 2" key="1">
    <citation type="submission" date="2018-11" db="EMBL/GenBank/DDBJ databases">
        <authorList>
            <consortium name="Pathogen Informatics"/>
        </authorList>
    </citation>
    <scope>NUCLEOTIDE SEQUENCE [LARGE SCALE GENOMIC DNA]</scope>
    <source>
        <strain>Denwood</strain>
        <strain evidence="2">Zambia</strain>
    </source>
</reference>
<name>A0A183Q726_9TREM</name>
<dbReference type="AlphaFoldDB" id="A0A183Q726"/>
<dbReference type="EMBL" id="UZAL01051299">
    <property type="protein sequence ID" value="VDP87228.1"/>
    <property type="molecule type" value="Genomic_DNA"/>
</dbReference>
<organism evidence="1 2">
    <name type="scientific">Schistosoma mattheei</name>
    <dbReference type="NCBI Taxonomy" id="31246"/>
    <lineage>
        <taxon>Eukaryota</taxon>
        <taxon>Metazoa</taxon>
        <taxon>Spiralia</taxon>
        <taxon>Lophotrochozoa</taxon>
        <taxon>Platyhelminthes</taxon>
        <taxon>Trematoda</taxon>
        <taxon>Digenea</taxon>
        <taxon>Strigeidida</taxon>
        <taxon>Schistosomatoidea</taxon>
        <taxon>Schistosomatidae</taxon>
        <taxon>Schistosoma</taxon>
    </lineage>
</organism>
<dbReference type="InterPro" id="IPR040325">
    <property type="entry name" value="RIMBP1/2/3"/>
</dbReference>
<dbReference type="PANTHER" id="PTHR14234">
    <property type="entry name" value="RIM BINDING PROTEIN-RELATED"/>
    <property type="match status" value="1"/>
</dbReference>
<keyword evidence="2" id="KW-1185">Reference proteome</keyword>
<dbReference type="Proteomes" id="UP000269396">
    <property type="component" value="Unassembled WGS sequence"/>
</dbReference>
<proteinExistence type="predicted"/>
<dbReference type="STRING" id="31246.A0A183Q726"/>
<dbReference type="GO" id="GO:0045202">
    <property type="term" value="C:synapse"/>
    <property type="evidence" value="ECO:0007669"/>
    <property type="project" value="GOC"/>
</dbReference>
<gene>
    <name evidence="1" type="ORF">SMTD_LOCUS22411</name>
</gene>
<sequence length="133" mass="14572">MVVGGSRQETLDLGFVLLGTRQHGVPVILRELVLLDGFDPESPSFTPHRISIRSISSHGQSKDAQCTLVVGRGMTATPARLKATQIGTKSAKLSWIPGNSNYYHRVYLNETSLHVCKPGVYKLHLTGKSLFNN</sequence>